<accession>A0A841R5S3</accession>
<gene>
    <name evidence="1" type="ORF">HNR50_000043</name>
</gene>
<keyword evidence="2" id="KW-1185">Reference proteome</keyword>
<dbReference type="AlphaFoldDB" id="A0A841R5S3"/>
<organism evidence="1 2">
    <name type="scientific">Spirochaeta isovalerica</name>
    <dbReference type="NCBI Taxonomy" id="150"/>
    <lineage>
        <taxon>Bacteria</taxon>
        <taxon>Pseudomonadati</taxon>
        <taxon>Spirochaetota</taxon>
        <taxon>Spirochaetia</taxon>
        <taxon>Spirochaetales</taxon>
        <taxon>Spirochaetaceae</taxon>
        <taxon>Spirochaeta</taxon>
    </lineage>
</organism>
<comment type="caution">
    <text evidence="1">The sequence shown here is derived from an EMBL/GenBank/DDBJ whole genome shotgun (WGS) entry which is preliminary data.</text>
</comment>
<dbReference type="InterPro" id="IPR011990">
    <property type="entry name" value="TPR-like_helical_dom_sf"/>
</dbReference>
<dbReference type="EMBL" id="JACHGJ010000001">
    <property type="protein sequence ID" value="MBB6478410.1"/>
    <property type="molecule type" value="Genomic_DNA"/>
</dbReference>
<evidence type="ECO:0000313" key="2">
    <source>
        <dbReference type="Proteomes" id="UP000587760"/>
    </source>
</evidence>
<name>A0A841R5S3_9SPIO</name>
<evidence type="ECO:0000313" key="1">
    <source>
        <dbReference type="EMBL" id="MBB6478410.1"/>
    </source>
</evidence>
<protein>
    <submittedName>
        <fullName evidence="1">Tetratricopeptide (TPR) repeat protein</fullName>
    </submittedName>
</protein>
<sequence>MFYLHVEIINYKQLKIIIPDKIEPLEKKIGQIISASGGEPHPSVQGLFSFHSTFRETSLALISAAFQIYKNLAALADKLYGFSLILSDSNWSDEEVESRIRNYIYRIPLQDSIWLLEDRKRNLETHIVTESARGLTKIVEQKEELPGTVERMRHFCRRDAHIDSIVETVEELGNPLGERALVYLNGNRFNGVDYNLDAVLEKLCPEDNVPLIFLNNCSSENPLDPFVWSINKEIEDKVSPYLDNGELDLWRSLSSAMDLFRNSWNAEQCSDFIEKDFFTLYSLYLKAYIKIRKDNNLLPLIICKNVDKWKSDSLKLLVDLFQTLISREGLIPLCTGDDIDWSDRMKQGKVKTIHFKPYSVEELRKRIANAFPDLTIEERELYSLYKNSDALAIPMFHSLLSRLESGRFFENHHSLKGVLEGFDELTLTLLYLIQIAGGLIRKEDYSDFFESRGYSESRISERFEHLYLFSLIEGSQYPRPVFKDLNSHVESALPVQKKDLVNSFTNYLFSLWEKGTHINIENLFRVMISYGQVGKSLQIYQVILDRFLNNKQFKLADHYLSMIFFDLKKLSVGEKDALKNIIFAGRMRSALLKEDYREVQNIISESEIIKVHKKSTYSSHTSLQHSLYMNSMGDYSRGLNLAKEALFEFQQSGDNAGEAKANIELATALLGQGKIRTSQDYFEISRRASFQSKDLLCQIRSSFFKSLSDFIFGNIPMALRGVNDILPVAERAGRREWQLMLIHLKGRILFDLGRYRDCEDIYKEAYEMAVYYGMDRAASLLRRWNARSLIYNERYRDGIDILKEMEYTDESLFFLAEAAYFGRREDKALEYLNNAGMKYRRIDFIPSETPLWKDGFSSVEGYSLSRDSESDVLMNQIQAFRYYLTGLNGDLNNAMAGFSELTGRYSNQGANHYYHKYFFLYSDILPDSVSDEENRLKILSNSVKLLQSRAGRFDDQKMKHSFLNYNVWNKRITEESVKRNFI</sequence>
<reference evidence="1 2" key="1">
    <citation type="submission" date="2020-08" db="EMBL/GenBank/DDBJ databases">
        <title>Genomic Encyclopedia of Type Strains, Phase IV (KMG-IV): sequencing the most valuable type-strain genomes for metagenomic binning, comparative biology and taxonomic classification.</title>
        <authorList>
            <person name="Goeker M."/>
        </authorList>
    </citation>
    <scope>NUCLEOTIDE SEQUENCE [LARGE SCALE GENOMIC DNA]</scope>
    <source>
        <strain evidence="1 2">DSM 2461</strain>
    </source>
</reference>
<dbReference type="Gene3D" id="1.25.40.10">
    <property type="entry name" value="Tetratricopeptide repeat domain"/>
    <property type="match status" value="1"/>
</dbReference>
<dbReference type="Proteomes" id="UP000587760">
    <property type="component" value="Unassembled WGS sequence"/>
</dbReference>
<dbReference type="RefSeq" id="WP_184742224.1">
    <property type="nucleotide sequence ID" value="NZ_JACHGJ010000001.1"/>
</dbReference>
<proteinExistence type="predicted"/>
<dbReference type="SUPFAM" id="SSF48452">
    <property type="entry name" value="TPR-like"/>
    <property type="match status" value="1"/>
</dbReference>